<comment type="caution">
    <text evidence="1">The sequence shown here is derived from an EMBL/GenBank/DDBJ whole genome shotgun (WGS) entry which is preliminary data.</text>
</comment>
<protein>
    <submittedName>
        <fullName evidence="1">Olfactory receptor</fullName>
    </submittedName>
</protein>
<evidence type="ECO:0000313" key="1">
    <source>
        <dbReference type="EMBL" id="GAB1303336.1"/>
    </source>
</evidence>
<gene>
    <name evidence="1" type="ORF">APTSU1_001857800</name>
</gene>
<evidence type="ECO:0000313" key="2">
    <source>
        <dbReference type="Proteomes" id="UP001623349"/>
    </source>
</evidence>
<name>A0ABQ0FVT6_APOSI</name>
<proteinExistence type="predicted"/>
<sequence length="60" mass="7080">MGVWSLRSSLMRWTSVMLPMRATAKRMAMTVKRKVSMCPYWKRPTKMKSVPQLWFPVSMA</sequence>
<keyword evidence="2" id="KW-1185">Reference proteome</keyword>
<dbReference type="EMBL" id="BAAFST010000091">
    <property type="protein sequence ID" value="GAB1303336.1"/>
    <property type="molecule type" value="Genomic_DNA"/>
</dbReference>
<dbReference type="Proteomes" id="UP001623349">
    <property type="component" value="Unassembled WGS sequence"/>
</dbReference>
<accession>A0ABQ0FVT6</accession>
<reference evidence="1 2" key="1">
    <citation type="submission" date="2024-08" db="EMBL/GenBank/DDBJ databases">
        <title>The draft genome of Apodemus speciosus.</title>
        <authorList>
            <person name="Nabeshima K."/>
            <person name="Suzuki S."/>
            <person name="Onuma M."/>
        </authorList>
    </citation>
    <scope>NUCLEOTIDE SEQUENCE [LARGE SCALE GENOMIC DNA]</scope>
    <source>
        <strain evidence="1">IB14-021</strain>
    </source>
</reference>
<organism evidence="1 2">
    <name type="scientific">Apodemus speciosus</name>
    <name type="common">Large Japanese field mouse</name>
    <dbReference type="NCBI Taxonomy" id="105296"/>
    <lineage>
        <taxon>Eukaryota</taxon>
        <taxon>Metazoa</taxon>
        <taxon>Chordata</taxon>
        <taxon>Craniata</taxon>
        <taxon>Vertebrata</taxon>
        <taxon>Euteleostomi</taxon>
        <taxon>Mammalia</taxon>
        <taxon>Eutheria</taxon>
        <taxon>Euarchontoglires</taxon>
        <taxon>Glires</taxon>
        <taxon>Rodentia</taxon>
        <taxon>Myomorpha</taxon>
        <taxon>Muroidea</taxon>
        <taxon>Muridae</taxon>
        <taxon>Murinae</taxon>
        <taxon>Apodemus</taxon>
    </lineage>
</organism>
<keyword evidence="1" id="KW-0675">Receptor</keyword>